<sequence>MIEIKNLFTSGKMNKGADSRLMPDGEYRDALNIKLSTSQGSDIGAIENCLSTKQLTTLPLGSTVNTLGAFFDSSADMIYWFVNSNTGDYVIEYDTISDSSTIILTDTTANVLNFNPDYLITGVGVIVDTDSNKRILVWTDGINPVRSININTAKGYSANGFNDSQISLAKAPPLYPPTMVLGTTDTEQENNLLNRFLRFSYRYKYADGEVSAFSPFTETAFSPKNFNYDYSISSNESMENQYNTVDISFNTGVSEVVGIDILMKESSSSNVSLVQSFNKEEENWGNGETKTFTFSNNKISTVLPSDQLSRLYDAVPLSAKALELIGNRIVLGNYVEGYNIEDASGNRIKIDFSVEVLSTSVPSGQPRATLKSNRGYEVGIVYLDDYGRMTTVLTSPTNTTHISNGNCVDQNKLRVTIENEAPSWATKYRFFLKQTRTDYETIVPSIFYQDGVYVWIKIEADEQNKFDVGDFIYVKSDSTQVLDKAVQTRVLELVNQEENFLEDPEDDSITTVNQIRGTYFKIKPVDFRIREEDFQIYENVTYGFRSTNSSNNFNNDSLYYVEEPVYYGTTGIDDLSSAGTYTGSTDIRYIVDINAVGATDSFRWSSDGGLTYSADIAITGGNQVMEKGITVKFDNVSGHSLDDNWILSAKSGQVTMNVRSSEASGSAGTTKRSAIMHYAGKQKTAVGGETIKGGANITIVYDDTASDGANDDNSIKYTQSFNATRDYANLEEWFYGDNIIDTLQYPTSDQADRVIFRRGEEDSGNSEGSQVVSISATGSRMNMCFMSKKGFSGGERVRVNKFSEPSLTILELNNNIIFETIPVNDDSQLFFEVGRTYEISNGLHRSTHAGDVNQTSNAPAELTLPVYNAFAWGNAFESYKIKDLFNEKSMKIDSRPSGVIQDYRQNNRIADLTYSKPFEKSTNYNGINEFNLSTANFMQMDDRYGSIQKLFSAETNLEVYQEDKIHNVLYSKDVLLDADGEGNIKESTNVLGGTPVPWSGEYGISKNPESHASYGNSRFFTDARRGVLLRRGLEGITEITSGMEDFLSDSFRLRPDNKRFGAFDLRDKEYVMHEKGVFTTAYSNLVTGYPSFYSFSPEWMGSLNNKFYSFKGGQLHRHYDESNPIRNNFYGTQYESTIKLIMNEAPSDIKVLKAINIEGNKPWSSVIKSYLNDENTSITQTSLSVEEFLNKEGKFYAYLRRNELEGDYTAKDVYGIGEVQSSSGSTITIKGSIAGTALRVGDDLYNSSGVRLGEIQTYSTLANTVTLTSSVSVPASTFLFGKKDGRVEGSEIRGYNFEIDLTDSTNTRTELFALNGVVFKSWPS</sequence>
<accession>S0A0W4</accession>
<keyword evidence="3" id="KW-1185">Reference proteome</keyword>
<proteinExistence type="predicted"/>
<dbReference type="Proteomes" id="UP000014715">
    <property type="component" value="Segment"/>
</dbReference>
<organism evidence="2 3">
    <name type="scientific">Cellulophaga phage phi38:1</name>
    <dbReference type="NCBI Taxonomy" id="1327977"/>
    <lineage>
        <taxon>Viruses</taxon>
        <taxon>Duplodnaviria</taxon>
        <taxon>Heunggongvirae</taxon>
        <taxon>Uroviricota</taxon>
        <taxon>Caudoviricetes</taxon>
        <taxon>Pervagoviridae</taxon>
        <taxon>Callevirus</taxon>
        <taxon>Callevirus phi38una</taxon>
    </lineage>
</organism>
<feature type="domain" description="Crassvirus muzzle protein C-terminal" evidence="1">
    <location>
        <begin position="1125"/>
        <end position="1202"/>
    </location>
</feature>
<protein>
    <submittedName>
        <fullName evidence="2">Structural protein</fullName>
    </submittedName>
</protein>
<name>S0A0W4_9CAUD</name>
<dbReference type="KEGG" id="vg:16796790"/>
<evidence type="ECO:0000259" key="1">
    <source>
        <dbReference type="Pfam" id="PF25729"/>
    </source>
</evidence>
<reference evidence="2 3" key="1">
    <citation type="journal article" date="2013" name="Proc. Natl. Acad. Sci. U.S.A.">
        <title>Twelve previously unknown phage genera are ubiquitous in global oceans.</title>
        <authorList>
            <person name="Holmfeldt K."/>
            <person name="Solonenko N."/>
            <person name="Shah M."/>
            <person name="Corrier K."/>
            <person name="Riemann L."/>
            <person name="Verberkmoes N.C."/>
            <person name="Sullivan M.B."/>
        </authorList>
    </citation>
    <scope>NUCLEOTIDE SEQUENCE [LARGE SCALE GENOMIC DNA]</scope>
    <source>
        <strain evidence="2">Phi38:1</strain>
    </source>
</reference>
<dbReference type="RefSeq" id="YP_008241478.1">
    <property type="nucleotide sequence ID" value="NC_021796.1"/>
</dbReference>
<evidence type="ECO:0000313" key="2">
    <source>
        <dbReference type="EMBL" id="AGO48127.1"/>
    </source>
</evidence>
<reference evidence="3" key="2">
    <citation type="submission" date="2013-03" db="EMBL/GenBank/DDBJ databases">
        <title>The Cellulophaga phages: a novel, diverse, and globally ubiquitous model system.</title>
        <authorList>
            <person name="Holmfeldt K."/>
            <person name="Solonenko N."/>
            <person name="Shah M."/>
            <person name="Corrier K."/>
            <person name="Riemann L."/>
            <person name="VerBerkmoes N.C."/>
            <person name="Sullivan M.B."/>
        </authorList>
    </citation>
    <scope>NUCLEOTIDE SEQUENCE [LARGE SCALE GENOMIC DNA]</scope>
</reference>
<dbReference type="InterPro" id="IPR057888">
    <property type="entry name" value="crAss_MUZ_C"/>
</dbReference>
<evidence type="ECO:0000313" key="3">
    <source>
        <dbReference type="Proteomes" id="UP000014715"/>
    </source>
</evidence>
<dbReference type="GeneID" id="16796790"/>
<dbReference type="Pfam" id="PF25729">
    <property type="entry name" value="crAss_MUZ_C"/>
    <property type="match status" value="1"/>
</dbReference>
<gene>
    <name evidence="2" type="ORF">Phi38:1_gp097</name>
</gene>
<dbReference type="EMBL" id="KC821614">
    <property type="protein sequence ID" value="AGO48127.1"/>
    <property type="molecule type" value="Genomic_DNA"/>
</dbReference>